<proteinExistence type="predicted"/>
<reference evidence="1 2" key="1">
    <citation type="submission" date="2014-04" db="EMBL/GenBank/DDBJ databases">
        <title>Genome reduction and metabolic complementation of the dual endosymbionts in the whitefly Bemisia tabaci.</title>
        <authorList>
            <person name="Rao Q."/>
            <person name="Rollat-Farnier P.-A."/>
            <person name="Zhang Z.-X."/>
            <person name="Santos-Garcia D."/>
            <person name="Silva F.J."/>
            <person name="Moya A."/>
            <person name="Zhu D.-T."/>
            <person name="Klein C.C."/>
            <person name="Vavre F."/>
            <person name="Sagot M.-F."/>
            <person name="Liu S.-S."/>
            <person name="Mouton L."/>
            <person name="Wang X.-W."/>
        </authorList>
    </citation>
    <scope>NUCLEOTIDE SEQUENCE [LARGE SCALE GENOMIC DNA]</scope>
    <source>
        <strain evidence="1 2">BT-Q</strain>
    </source>
</reference>
<evidence type="ECO:0000313" key="1">
    <source>
        <dbReference type="EMBL" id="AJF24076.1"/>
    </source>
</evidence>
<organism evidence="1 2">
    <name type="scientific">Candidatus Portiera aleyrodidarum MED</name>
    <name type="common">Bemisia tabaci</name>
    <dbReference type="NCBI Taxonomy" id="1163752"/>
    <lineage>
        <taxon>Bacteria</taxon>
        <taxon>Pseudomonadati</taxon>
        <taxon>Pseudomonadota</taxon>
        <taxon>Gammaproteobacteria</taxon>
        <taxon>Candidatus Johnevansiales</taxon>
        <taxon>Candidatus Johnevansiaceae</taxon>
        <taxon>Candidatus Portiera</taxon>
    </lineage>
</organism>
<protein>
    <submittedName>
        <fullName evidence="1">Uncharacterized protein</fullName>
    </submittedName>
</protein>
<gene>
    <name evidence="1" type="ORF">O3E_00805</name>
</gene>
<evidence type="ECO:0000313" key="2">
    <source>
        <dbReference type="Proteomes" id="UP000031624"/>
    </source>
</evidence>
<dbReference type="KEGG" id="paly:O3E_00805"/>
<accession>A0AAU8RQR8</accession>
<dbReference type="AlphaFoldDB" id="A0AAU8RQR8"/>
<sequence>MFVNTTTTYIHINYVKRIIQQKDKKDCKKTNRKGRKMYIRKKNIQRQKKYIIKRKIRKTRKNRRQKK</sequence>
<name>A0AAU8RQR8_9GAMM</name>
<dbReference type="Proteomes" id="UP000031624">
    <property type="component" value="Chromosome"/>
</dbReference>
<dbReference type="EMBL" id="CP007563">
    <property type="protein sequence ID" value="AJF24076.1"/>
    <property type="molecule type" value="Genomic_DNA"/>
</dbReference>